<evidence type="ECO:0000256" key="5">
    <source>
        <dbReference type="ARBA" id="ARBA00023136"/>
    </source>
</evidence>
<evidence type="ECO:0000259" key="7">
    <source>
        <dbReference type="Pfam" id="PF12823"/>
    </source>
</evidence>
<dbReference type="NCBIfam" id="TIGR03954">
    <property type="entry name" value="integ_memb_HG"/>
    <property type="match status" value="1"/>
</dbReference>
<name>A0A6C0NXN0_9BACL</name>
<dbReference type="KEGG" id="prz:GZH47_09170"/>
<protein>
    <submittedName>
        <fullName evidence="8">DUF3817 domain-containing protein</fullName>
    </submittedName>
</protein>
<proteinExistence type="predicted"/>
<evidence type="ECO:0000313" key="9">
    <source>
        <dbReference type="Proteomes" id="UP000479114"/>
    </source>
</evidence>
<reference evidence="8 9" key="1">
    <citation type="submission" date="2020-02" db="EMBL/GenBank/DDBJ databases">
        <title>Paenibacillus sp. nov., isolated from rhizosphere soil of tomato.</title>
        <authorList>
            <person name="Weon H.-Y."/>
            <person name="Lee S.A."/>
        </authorList>
    </citation>
    <scope>NUCLEOTIDE SEQUENCE [LARGE SCALE GENOMIC DNA]</scope>
    <source>
        <strain evidence="8 9">14171R-81</strain>
    </source>
</reference>
<organism evidence="8 9">
    <name type="scientific">Paenibacillus rhizovicinus</name>
    <dbReference type="NCBI Taxonomy" id="2704463"/>
    <lineage>
        <taxon>Bacteria</taxon>
        <taxon>Bacillati</taxon>
        <taxon>Bacillota</taxon>
        <taxon>Bacilli</taxon>
        <taxon>Bacillales</taxon>
        <taxon>Paenibacillaceae</taxon>
        <taxon>Paenibacillus</taxon>
    </lineage>
</organism>
<feature type="transmembrane region" description="Helical" evidence="6">
    <location>
        <begin position="12"/>
        <end position="30"/>
    </location>
</feature>
<dbReference type="EMBL" id="CP048286">
    <property type="protein sequence ID" value="QHW31005.1"/>
    <property type="molecule type" value="Genomic_DNA"/>
</dbReference>
<evidence type="ECO:0000256" key="4">
    <source>
        <dbReference type="ARBA" id="ARBA00022989"/>
    </source>
</evidence>
<comment type="subcellular location">
    <subcellularLocation>
        <location evidence="1">Cell membrane</location>
        <topology evidence="1">Multi-pass membrane protein</topology>
    </subcellularLocation>
</comment>
<dbReference type="InterPro" id="IPR023845">
    <property type="entry name" value="DUF3817_TM"/>
</dbReference>
<feature type="domain" description="DUF3817" evidence="7">
    <location>
        <begin position="7"/>
        <end position="93"/>
    </location>
</feature>
<keyword evidence="2" id="KW-1003">Cell membrane</keyword>
<dbReference type="RefSeq" id="WP_162639814.1">
    <property type="nucleotide sequence ID" value="NZ_CP048286.1"/>
</dbReference>
<dbReference type="Proteomes" id="UP000479114">
    <property type="component" value="Chromosome"/>
</dbReference>
<keyword evidence="9" id="KW-1185">Reference proteome</keyword>
<feature type="transmembrane region" description="Helical" evidence="6">
    <location>
        <begin position="42"/>
        <end position="63"/>
    </location>
</feature>
<sequence>MRTKAWKVFQWISYLEGTSFLVLLCIAMPLKYMADKPNAVSVTGGIHGFFFALYLVAVAVMAVRYRWKALRVVGAVIASLLPFGPFVFERRLAKKA</sequence>
<keyword evidence="4 6" id="KW-1133">Transmembrane helix</keyword>
<accession>A0A6C0NXN0</accession>
<evidence type="ECO:0000256" key="2">
    <source>
        <dbReference type="ARBA" id="ARBA00022475"/>
    </source>
</evidence>
<dbReference type="PANTHER" id="PTHR40077">
    <property type="entry name" value="MEMBRANE PROTEIN-RELATED"/>
    <property type="match status" value="1"/>
</dbReference>
<evidence type="ECO:0000256" key="3">
    <source>
        <dbReference type="ARBA" id="ARBA00022692"/>
    </source>
</evidence>
<evidence type="ECO:0000256" key="6">
    <source>
        <dbReference type="SAM" id="Phobius"/>
    </source>
</evidence>
<evidence type="ECO:0000313" key="8">
    <source>
        <dbReference type="EMBL" id="QHW31005.1"/>
    </source>
</evidence>
<dbReference type="PANTHER" id="PTHR40077:SF1">
    <property type="entry name" value="MEMBRANE PROTEIN"/>
    <property type="match status" value="1"/>
</dbReference>
<keyword evidence="3 6" id="KW-0812">Transmembrane</keyword>
<dbReference type="AlphaFoldDB" id="A0A6C0NXN0"/>
<dbReference type="GO" id="GO:0005886">
    <property type="term" value="C:plasma membrane"/>
    <property type="evidence" value="ECO:0007669"/>
    <property type="project" value="UniProtKB-SubCell"/>
</dbReference>
<keyword evidence="5 6" id="KW-0472">Membrane</keyword>
<gene>
    <name evidence="8" type="ORF">GZH47_09170</name>
</gene>
<feature type="transmembrane region" description="Helical" evidence="6">
    <location>
        <begin position="69"/>
        <end position="88"/>
    </location>
</feature>
<evidence type="ECO:0000256" key="1">
    <source>
        <dbReference type="ARBA" id="ARBA00004651"/>
    </source>
</evidence>
<dbReference type="Pfam" id="PF12823">
    <property type="entry name" value="DUF3817"/>
    <property type="match status" value="1"/>
</dbReference>